<keyword evidence="1" id="KW-0175">Coiled coil</keyword>
<organism evidence="3 4">
    <name type="scientific">Cytospora chrysosperma</name>
    <name type="common">Cytospora canker fungus</name>
    <name type="synonym">Sphaeria chrysosperma</name>
    <dbReference type="NCBI Taxonomy" id="252740"/>
    <lineage>
        <taxon>Eukaryota</taxon>
        <taxon>Fungi</taxon>
        <taxon>Dikarya</taxon>
        <taxon>Ascomycota</taxon>
        <taxon>Pezizomycotina</taxon>
        <taxon>Sordariomycetes</taxon>
        <taxon>Sordariomycetidae</taxon>
        <taxon>Diaporthales</taxon>
        <taxon>Cytosporaceae</taxon>
        <taxon>Cytospora</taxon>
    </lineage>
</organism>
<evidence type="ECO:0000313" key="4">
    <source>
        <dbReference type="Proteomes" id="UP000284375"/>
    </source>
</evidence>
<dbReference type="STRING" id="252740.A0A423VN90"/>
<dbReference type="AlphaFoldDB" id="A0A423VN90"/>
<dbReference type="PANTHER" id="PTHR47685">
    <property type="entry name" value="MAGNESIUM TRANSPORT PROTEIN CORA"/>
    <property type="match status" value="1"/>
</dbReference>
<evidence type="ECO:0000256" key="2">
    <source>
        <dbReference type="SAM" id="MobiDB-lite"/>
    </source>
</evidence>
<reference evidence="3 4" key="1">
    <citation type="submission" date="2015-09" db="EMBL/GenBank/DDBJ databases">
        <title>Host preference determinants of Valsa canker pathogens revealed by comparative genomics.</title>
        <authorList>
            <person name="Yin Z."/>
            <person name="Huang L."/>
        </authorList>
    </citation>
    <scope>NUCLEOTIDE SEQUENCE [LARGE SCALE GENOMIC DNA]</scope>
    <source>
        <strain evidence="3 4">YSFL</strain>
    </source>
</reference>
<proteinExistence type="predicted"/>
<dbReference type="OrthoDB" id="341259at2759"/>
<dbReference type="PANTHER" id="PTHR47685:SF1">
    <property type="entry name" value="MAGNESIUM TRANSPORT PROTEIN CORA"/>
    <property type="match status" value="1"/>
</dbReference>
<feature type="compositionally biased region" description="Polar residues" evidence="2">
    <location>
        <begin position="1"/>
        <end position="14"/>
    </location>
</feature>
<feature type="region of interest" description="Disordered" evidence="2">
    <location>
        <begin position="98"/>
        <end position="123"/>
    </location>
</feature>
<feature type="region of interest" description="Disordered" evidence="2">
    <location>
        <begin position="1"/>
        <end position="29"/>
    </location>
</feature>
<gene>
    <name evidence="3" type="ORF">VSDG_06667</name>
</gene>
<evidence type="ECO:0000313" key="3">
    <source>
        <dbReference type="EMBL" id="ROV92475.1"/>
    </source>
</evidence>
<dbReference type="Proteomes" id="UP000284375">
    <property type="component" value="Unassembled WGS sequence"/>
</dbReference>
<accession>A0A423VN90</accession>
<keyword evidence="4" id="KW-1185">Reference proteome</keyword>
<name>A0A423VN90_CYTCH</name>
<evidence type="ECO:0000256" key="1">
    <source>
        <dbReference type="SAM" id="Coils"/>
    </source>
</evidence>
<comment type="caution">
    <text evidence="3">The sequence shown here is derived from an EMBL/GenBank/DDBJ whole genome shotgun (WGS) entry which is preliminary data.</text>
</comment>
<protein>
    <submittedName>
        <fullName evidence="3">Uncharacterized protein</fullName>
    </submittedName>
</protein>
<sequence length="736" mass="85154">MTSIPTTTNGQGPQSAKKPCIGESEDDWDKGSITQTWYRLRASESWAYLSRLSTEDREKLMVDAQRIEKKRARLLKDATKKEYMPKLEHAFQEWRNEAFEKPGTKLKHPREDRGKPEGPEGNHFKQRLYNGFDVEEAIKNDDDPSHELKAGVMFFEECELGWKGVTHDKTSFSNHEEFPDQKILIHEALNGDKYNPFAPTFDDKGNRHLKYIHLPANHMGWVEQAMARVYKEEKVNATERTGVNQTLSREYWKGQLHGNGLVGMQGTEDLFGAELANGDIHRITLPYLHWETSSRRACMAKIIQEALKEDKLGTNAAARMKDKNSITKALKAVYKSEHEKEHNTKKKTVGVWRAVKEAEDKYTRKSKLAEYLLALARLWEAMDTEIDERLMRRGLITDNGSEPLLHIRRTLDQAYFLNMTDTSVRDRDQVVYRATRRPFRDLGNDTIITAFPKRWGYNKPDSSGIHKSLRERLCHMDKEIMSVWHLAFIIIDQCSRVFFDRTKPLDMRPEVMDIFAETLGLVNDYKTIAYESFWRNIELSTKPRQKRRSMRPNAKYLDINPEGKLLREAQDIAEELRIMIGIYNQQLSVVKDFKKCLLQLNGQFKVGAKDRDTKRQARENSFQQANNEPANLAVSTKEMDYLDGMIEEVEDRKNEIEDLEQAALRACQQLQELLSLKQQQASIVEAKAALERADESVQQGKAIMAFTIMTIIFKDIETARVTMWASIRSLGLATFM</sequence>
<dbReference type="InterPro" id="IPR050829">
    <property type="entry name" value="CorA_MIT"/>
</dbReference>
<feature type="coiled-coil region" evidence="1">
    <location>
        <begin position="642"/>
        <end position="696"/>
    </location>
</feature>
<dbReference type="EMBL" id="LJZO01000037">
    <property type="protein sequence ID" value="ROV92475.1"/>
    <property type="molecule type" value="Genomic_DNA"/>
</dbReference>